<dbReference type="Pfam" id="PF04542">
    <property type="entry name" value="Sigma70_r2"/>
    <property type="match status" value="1"/>
</dbReference>
<evidence type="ECO:0000313" key="7">
    <source>
        <dbReference type="Proteomes" id="UP001073227"/>
    </source>
</evidence>
<sequence length="215" mass="24159">MVKKEKAKTLNLDAGPEHSLLEGRSAFFGFLMKRLGNRADAEDVLQEFSIRVLARKDQLREADRMDAWLYAILRSTLNDHYRRSKRLNRLTDAVAREPAAWIQEAPEQLGKLCTCPGGLISDLRPTDAQLIQRVDFGEDDRIAVAADLKISRNALGVRLHRARMALREALVVHCGTCCETSRNDCYCAPEGCENEEHGSSCVTEIKPSDHIRPTV</sequence>
<gene>
    <name evidence="6" type="ORF">OEG84_24825</name>
</gene>
<organism evidence="6 7">
    <name type="scientific">Hoeflea algicola</name>
    <dbReference type="NCBI Taxonomy" id="2983763"/>
    <lineage>
        <taxon>Bacteria</taxon>
        <taxon>Pseudomonadati</taxon>
        <taxon>Pseudomonadota</taxon>
        <taxon>Alphaproteobacteria</taxon>
        <taxon>Hyphomicrobiales</taxon>
        <taxon>Rhizobiaceae</taxon>
        <taxon>Hoeflea</taxon>
    </lineage>
</organism>
<keyword evidence="7" id="KW-1185">Reference proteome</keyword>
<reference evidence="6" key="1">
    <citation type="submission" date="2022-10" db="EMBL/GenBank/DDBJ databases">
        <title>Hoeflea sp. G2-23, isolated from marine algae.</title>
        <authorList>
            <person name="Kristyanto S."/>
            <person name="Kim J.M."/>
            <person name="Jeon C.O."/>
        </authorList>
    </citation>
    <scope>NUCLEOTIDE SEQUENCE</scope>
    <source>
        <strain evidence="6">G2-23</strain>
    </source>
</reference>
<evidence type="ECO:0000256" key="3">
    <source>
        <dbReference type="ARBA" id="ARBA00023125"/>
    </source>
</evidence>
<dbReference type="EMBL" id="JAOVZR010000003">
    <property type="protein sequence ID" value="MCY0150832.1"/>
    <property type="molecule type" value="Genomic_DNA"/>
</dbReference>
<keyword evidence="1" id="KW-0805">Transcription regulation</keyword>
<evidence type="ECO:0000313" key="6">
    <source>
        <dbReference type="EMBL" id="MCY0150832.1"/>
    </source>
</evidence>
<accession>A0ABT3ZG95</accession>
<evidence type="ECO:0000256" key="1">
    <source>
        <dbReference type="ARBA" id="ARBA00023015"/>
    </source>
</evidence>
<evidence type="ECO:0000256" key="4">
    <source>
        <dbReference type="ARBA" id="ARBA00023163"/>
    </source>
</evidence>
<evidence type="ECO:0000259" key="5">
    <source>
        <dbReference type="Pfam" id="PF04542"/>
    </source>
</evidence>
<protein>
    <submittedName>
        <fullName evidence="6">RNA polymerase sigma factor</fullName>
    </submittedName>
</protein>
<name>A0ABT3ZG95_9HYPH</name>
<feature type="domain" description="RNA polymerase sigma-70 region 2" evidence="5">
    <location>
        <begin position="28"/>
        <end position="86"/>
    </location>
</feature>
<dbReference type="InterPro" id="IPR039425">
    <property type="entry name" value="RNA_pol_sigma-70-like"/>
</dbReference>
<keyword evidence="3" id="KW-0238">DNA-binding</keyword>
<keyword evidence="2" id="KW-0731">Sigma factor</keyword>
<evidence type="ECO:0000256" key="2">
    <source>
        <dbReference type="ARBA" id="ARBA00023082"/>
    </source>
</evidence>
<dbReference type="InterPro" id="IPR013325">
    <property type="entry name" value="RNA_pol_sigma_r2"/>
</dbReference>
<dbReference type="Gene3D" id="1.10.1740.10">
    <property type="match status" value="1"/>
</dbReference>
<comment type="caution">
    <text evidence="6">The sequence shown here is derived from an EMBL/GenBank/DDBJ whole genome shotgun (WGS) entry which is preliminary data.</text>
</comment>
<dbReference type="RefSeq" id="WP_267656569.1">
    <property type="nucleotide sequence ID" value="NZ_JAOVZR010000003.1"/>
</dbReference>
<proteinExistence type="predicted"/>
<keyword evidence="4" id="KW-0804">Transcription</keyword>
<dbReference type="InterPro" id="IPR007627">
    <property type="entry name" value="RNA_pol_sigma70_r2"/>
</dbReference>
<dbReference type="Proteomes" id="UP001073227">
    <property type="component" value="Unassembled WGS sequence"/>
</dbReference>
<dbReference type="PANTHER" id="PTHR43133:SF8">
    <property type="entry name" value="RNA POLYMERASE SIGMA FACTOR HI_1459-RELATED"/>
    <property type="match status" value="1"/>
</dbReference>
<dbReference type="SUPFAM" id="SSF88946">
    <property type="entry name" value="Sigma2 domain of RNA polymerase sigma factors"/>
    <property type="match status" value="1"/>
</dbReference>
<dbReference type="PANTHER" id="PTHR43133">
    <property type="entry name" value="RNA POLYMERASE ECF-TYPE SIGMA FACTO"/>
    <property type="match status" value="1"/>
</dbReference>